<evidence type="ECO:0000313" key="2">
    <source>
        <dbReference type="EMBL" id="CAI9150304.1"/>
    </source>
</evidence>
<dbReference type="Proteomes" id="UP001176941">
    <property type="component" value="Unassembled WGS sequence"/>
</dbReference>
<sequence length="147" mass="15882">MKSLLPHWEARGLNTAAGSAGEAEAAEPPCCAGDADGAGHGLPGSRVFTQTRRGPVSTQNPARQSLQQLYFGVFTGRCERRWPVSGDEDRSRRSLWKRGVGVLTVPEGGRGRRRGSRAAQAASRGAAEVRPRSPPWARLTLECFRNT</sequence>
<feature type="region of interest" description="Disordered" evidence="1">
    <location>
        <begin position="106"/>
        <end position="132"/>
    </location>
</feature>
<reference evidence="2" key="1">
    <citation type="submission" date="2023-04" db="EMBL/GenBank/DDBJ databases">
        <authorList>
            <consortium name="ELIXIR-Norway"/>
        </authorList>
    </citation>
    <scope>NUCLEOTIDE SEQUENCE [LARGE SCALE GENOMIC DNA]</scope>
</reference>
<keyword evidence="3" id="KW-1185">Reference proteome</keyword>
<evidence type="ECO:0000256" key="1">
    <source>
        <dbReference type="SAM" id="MobiDB-lite"/>
    </source>
</evidence>
<feature type="compositionally biased region" description="Low complexity" evidence="1">
    <location>
        <begin position="16"/>
        <end position="35"/>
    </location>
</feature>
<protein>
    <submittedName>
        <fullName evidence="2">Uncharacterized protein</fullName>
    </submittedName>
</protein>
<comment type="caution">
    <text evidence="2">The sequence shown here is derived from an EMBL/GenBank/DDBJ whole genome shotgun (WGS) entry which is preliminary data.</text>
</comment>
<name>A0ABN8XLM5_RANTA</name>
<dbReference type="EMBL" id="CATKSN020000752">
    <property type="protein sequence ID" value="CAI9150304.1"/>
    <property type="molecule type" value="Genomic_DNA"/>
</dbReference>
<feature type="compositionally biased region" description="Low complexity" evidence="1">
    <location>
        <begin position="117"/>
        <end position="126"/>
    </location>
</feature>
<accession>A0ABN8XLM5</accession>
<gene>
    <name evidence="2" type="ORF">MRATA1EN1_LOCUS31922</name>
</gene>
<feature type="compositionally biased region" description="Polar residues" evidence="1">
    <location>
        <begin position="47"/>
        <end position="62"/>
    </location>
</feature>
<proteinExistence type="predicted"/>
<organism evidence="2 3">
    <name type="scientific">Rangifer tarandus platyrhynchus</name>
    <name type="common">Svalbard reindeer</name>
    <dbReference type="NCBI Taxonomy" id="3082113"/>
    <lineage>
        <taxon>Eukaryota</taxon>
        <taxon>Metazoa</taxon>
        <taxon>Chordata</taxon>
        <taxon>Craniata</taxon>
        <taxon>Vertebrata</taxon>
        <taxon>Euteleostomi</taxon>
        <taxon>Mammalia</taxon>
        <taxon>Eutheria</taxon>
        <taxon>Laurasiatheria</taxon>
        <taxon>Artiodactyla</taxon>
        <taxon>Ruminantia</taxon>
        <taxon>Pecora</taxon>
        <taxon>Cervidae</taxon>
        <taxon>Odocoileinae</taxon>
        <taxon>Rangifer</taxon>
    </lineage>
</organism>
<feature type="region of interest" description="Disordered" evidence="1">
    <location>
        <begin position="16"/>
        <end position="62"/>
    </location>
</feature>
<evidence type="ECO:0000313" key="3">
    <source>
        <dbReference type="Proteomes" id="UP001176941"/>
    </source>
</evidence>